<dbReference type="PANTHER" id="PTHR15492:SF1">
    <property type="entry name" value="CYCLIN-D1-BINDING PROTEIN 1"/>
    <property type="match status" value="1"/>
</dbReference>
<dbReference type="InterPro" id="IPR049317">
    <property type="entry name" value="GCIP-like_N"/>
</dbReference>
<dbReference type="AlphaFoldDB" id="A0A319DTN7"/>
<evidence type="ECO:0000259" key="1">
    <source>
        <dbReference type="Pfam" id="PF13324"/>
    </source>
</evidence>
<dbReference type="Gene3D" id="1.20.1410.10">
    <property type="entry name" value="I/LWEQ domain"/>
    <property type="match status" value="1"/>
</dbReference>
<dbReference type="OrthoDB" id="4088536at2759"/>
<dbReference type="VEuPathDB" id="FungiDB:BO71DRAFT_130531"/>
<evidence type="ECO:0000313" key="3">
    <source>
        <dbReference type="Proteomes" id="UP000247810"/>
    </source>
</evidence>
<reference evidence="2 3" key="1">
    <citation type="submission" date="2018-02" db="EMBL/GenBank/DDBJ databases">
        <title>The genomes of Aspergillus section Nigri reveals drivers in fungal speciation.</title>
        <authorList>
            <consortium name="DOE Joint Genome Institute"/>
            <person name="Vesth T.C."/>
            <person name="Nybo J."/>
            <person name="Theobald S."/>
            <person name="Brandl J."/>
            <person name="Frisvad J.C."/>
            <person name="Nielsen K.F."/>
            <person name="Lyhne E.K."/>
            <person name="Kogle M.E."/>
            <person name="Kuo A."/>
            <person name="Riley R."/>
            <person name="Clum A."/>
            <person name="Nolan M."/>
            <person name="Lipzen A."/>
            <person name="Salamov A."/>
            <person name="Henrissat B."/>
            <person name="Wiebenga A."/>
            <person name="De vries R.P."/>
            <person name="Grigoriev I.V."/>
            <person name="Mortensen U.H."/>
            <person name="Andersen M.R."/>
            <person name="Baker S.E."/>
        </authorList>
    </citation>
    <scope>NUCLEOTIDE SEQUENCE [LARGE SCALE GENOMIC DNA]</scope>
    <source>
        <strain evidence="2 3">CBS 707.79</strain>
    </source>
</reference>
<protein>
    <recommendedName>
        <fullName evidence="1">Cyclin-D1-binding protein 1-like N-terminal domain-containing protein</fullName>
    </recommendedName>
</protein>
<feature type="domain" description="Cyclin-D1-binding protein 1-like N-terminal" evidence="1">
    <location>
        <begin position="47"/>
        <end position="204"/>
    </location>
</feature>
<dbReference type="InterPro" id="IPR026907">
    <property type="entry name" value="GCIP-like"/>
</dbReference>
<dbReference type="GO" id="GO:0005634">
    <property type="term" value="C:nucleus"/>
    <property type="evidence" value="ECO:0007669"/>
    <property type="project" value="TreeGrafter"/>
</dbReference>
<dbReference type="STRING" id="1448320.A0A319DTN7"/>
<proteinExistence type="predicted"/>
<keyword evidence="3" id="KW-1185">Reference proteome</keyword>
<gene>
    <name evidence="2" type="ORF">BO71DRAFT_130531</name>
</gene>
<dbReference type="PANTHER" id="PTHR15492">
    <property type="entry name" value="CYCLIN D1-BINDING PROTEIN 1"/>
    <property type="match status" value="1"/>
</dbReference>
<organism evidence="2 3">
    <name type="scientific">Aspergillus ellipticus CBS 707.79</name>
    <dbReference type="NCBI Taxonomy" id="1448320"/>
    <lineage>
        <taxon>Eukaryota</taxon>
        <taxon>Fungi</taxon>
        <taxon>Dikarya</taxon>
        <taxon>Ascomycota</taxon>
        <taxon>Pezizomycotina</taxon>
        <taxon>Eurotiomycetes</taxon>
        <taxon>Eurotiomycetidae</taxon>
        <taxon>Eurotiales</taxon>
        <taxon>Aspergillaceae</taxon>
        <taxon>Aspergillus</taxon>
        <taxon>Aspergillus subgen. Circumdati</taxon>
    </lineage>
</organism>
<name>A0A319DTN7_9EURO</name>
<dbReference type="EMBL" id="KZ825824">
    <property type="protein sequence ID" value="PYH97467.1"/>
    <property type="molecule type" value="Genomic_DNA"/>
</dbReference>
<sequence>MSKKLQTTLTTSLTLLEQFQQAISSPTGDIASSAELSGKDALPLLSASTTALKAQVTKLSLIAITSPFTPSAVSSVLSALNESVLPSLATAALLVNPSEHTKAFQTEVQVLAKILLNEIAALVQEVQNIAKIKREAAADARKKENDLSQSEKDAVTVVAGRLWNSCDALIDTAAKGVVGFVVRRVEEWRDLVRDAVQEIEEWDPDEEGDDFFDELLGDDEKADHNTDEEADGDDEDTAALHTQKKSTLRVLKPVSQIYPAIIANRLKDAPQSSEIIGQLECLMYTLQSIPGYIDEIAGALYEANIEKSVQYLCKTKNCAVKAVNLVALSWGVVIPAESQKEREDKFTAWSRTWSKVIDEVSKPVCDSTHST</sequence>
<dbReference type="Pfam" id="PF13324">
    <property type="entry name" value="GCIP_N"/>
    <property type="match status" value="1"/>
</dbReference>
<evidence type="ECO:0000313" key="2">
    <source>
        <dbReference type="EMBL" id="PYH97467.1"/>
    </source>
</evidence>
<accession>A0A319DTN7</accession>
<dbReference type="Proteomes" id="UP000247810">
    <property type="component" value="Unassembled WGS sequence"/>
</dbReference>